<keyword evidence="2" id="KW-0067">ATP-binding</keyword>
<dbReference type="OrthoDB" id="9781887at2"/>
<keyword evidence="5" id="KW-0489">Methyltransferase</keyword>
<protein>
    <submittedName>
        <fullName evidence="5">tRNA (5-methylaminomethyl-2-thiouridylate)-methyltransferase</fullName>
    </submittedName>
</protein>
<dbReference type="AlphaFoldDB" id="A0A2Z4XZX4"/>
<evidence type="ECO:0000259" key="4">
    <source>
        <dbReference type="Pfam" id="PF18297"/>
    </source>
</evidence>
<organism evidence="5 7">
    <name type="scientific">Francisella adeliensis</name>
    <dbReference type="NCBI Taxonomy" id="2007306"/>
    <lineage>
        <taxon>Bacteria</taxon>
        <taxon>Pseudomonadati</taxon>
        <taxon>Pseudomonadota</taxon>
        <taxon>Gammaproteobacteria</taxon>
        <taxon>Thiotrichales</taxon>
        <taxon>Francisellaceae</taxon>
        <taxon>Francisella</taxon>
    </lineage>
</organism>
<proteinExistence type="predicted"/>
<evidence type="ECO:0000313" key="6">
    <source>
        <dbReference type="EMBL" id="QIW12230.1"/>
    </source>
</evidence>
<gene>
    <name evidence="5" type="ORF">CDH04_05985</name>
    <name evidence="6" type="ORF">FZC43_05990</name>
</gene>
<dbReference type="Proteomes" id="UP000681131">
    <property type="component" value="Chromosome"/>
</dbReference>
<dbReference type="Pfam" id="PF18297">
    <property type="entry name" value="NFACT-R_2"/>
    <property type="match status" value="1"/>
</dbReference>
<dbReference type="GO" id="GO:0008168">
    <property type="term" value="F:methyltransferase activity"/>
    <property type="evidence" value="ECO:0007669"/>
    <property type="project" value="UniProtKB-KW"/>
</dbReference>
<dbReference type="PANTHER" id="PTHR11933:SF6">
    <property type="entry name" value="THIL AANH DOMAIN-CONTAINING PROTEIN"/>
    <property type="match status" value="1"/>
</dbReference>
<dbReference type="Gene3D" id="3.40.50.620">
    <property type="entry name" value="HUPs"/>
    <property type="match status" value="1"/>
</dbReference>
<evidence type="ECO:0000256" key="1">
    <source>
        <dbReference type="ARBA" id="ARBA00022741"/>
    </source>
</evidence>
<dbReference type="RefSeq" id="WP_112870168.1">
    <property type="nucleotide sequence ID" value="NZ_CP021781.1"/>
</dbReference>
<dbReference type="GO" id="GO:0005524">
    <property type="term" value="F:ATP binding"/>
    <property type="evidence" value="ECO:0007669"/>
    <property type="project" value="UniProtKB-KW"/>
</dbReference>
<keyword evidence="5" id="KW-0808">Transferase</keyword>
<name>A0A2Z4XZX4_9GAMM</name>
<dbReference type="InterPro" id="IPR020536">
    <property type="entry name" value="ThiI_AANH"/>
</dbReference>
<reference evidence="5 7" key="1">
    <citation type="submission" date="2017-06" db="EMBL/GenBank/DDBJ databases">
        <title>Complete genome of Francisella adeliensis.</title>
        <authorList>
            <person name="Vallesi A."/>
            <person name="Sjodin A."/>
        </authorList>
    </citation>
    <scope>NUCLEOTIDE SEQUENCE [LARGE SCALE GENOMIC DNA]</scope>
    <source>
        <strain evidence="5 7">FDC440</strain>
    </source>
</reference>
<evidence type="ECO:0000313" key="5">
    <source>
        <dbReference type="EMBL" id="AXA33993.1"/>
    </source>
</evidence>
<keyword evidence="1" id="KW-0547">Nucleotide-binding</keyword>
<keyword evidence="8" id="KW-1185">Reference proteome</keyword>
<dbReference type="Proteomes" id="UP000251120">
    <property type="component" value="Chromosome"/>
</dbReference>
<evidence type="ECO:0000313" key="7">
    <source>
        <dbReference type="Proteomes" id="UP000251120"/>
    </source>
</evidence>
<accession>A0A2Z4XZX4</accession>
<dbReference type="SUPFAM" id="SSF52402">
    <property type="entry name" value="Adenine nucleotide alpha hydrolases-like"/>
    <property type="match status" value="1"/>
</dbReference>
<evidence type="ECO:0000259" key="3">
    <source>
        <dbReference type="Pfam" id="PF02568"/>
    </source>
</evidence>
<dbReference type="EMBL" id="CP043424">
    <property type="protein sequence ID" value="QIW12230.1"/>
    <property type="molecule type" value="Genomic_DNA"/>
</dbReference>
<feature type="domain" description="NFACT protein RNA binding" evidence="4">
    <location>
        <begin position="245"/>
        <end position="347"/>
    </location>
</feature>
<dbReference type="GO" id="GO:0004810">
    <property type="term" value="F:CCA tRNA nucleotidyltransferase activity"/>
    <property type="evidence" value="ECO:0007669"/>
    <property type="project" value="InterPro"/>
</dbReference>
<feature type="domain" description="Thil AANH" evidence="3">
    <location>
        <begin position="7"/>
        <end position="159"/>
    </location>
</feature>
<sequence>MSQKKIKAVALISGGLDSMIATKMIVDQGIHVEAINFYTGFCVEGHTHAIRKQDKEKQKRNNALWVAEQLGIKMHIVDVIEEYKDVLINPKYGYGVNMNPCLDCKIFMIKKAKVWAIENGFDFIVTGEVIGQRPMSQLKAKMKIVNEQADVESILLRPLSAKNLPETKAEKEGWVDRSKLLSITGRSRKQQMQMAKDYGYDDYATPAGGCCFLTDKKYSDKLVDLWQARNTREYELDDIMLLKVGRHIRYNSKFKLIVAREEGENNYLHGYKNQFVSVHSESHLGPLSLIDGNFEKQDEEFIARILARFGKGKKEESVVMKFEYLDGTCKELEVKPLAIDEVKKEWYV</sequence>
<dbReference type="Pfam" id="PF02568">
    <property type="entry name" value="ThiI"/>
    <property type="match status" value="1"/>
</dbReference>
<evidence type="ECO:0000313" key="8">
    <source>
        <dbReference type="Proteomes" id="UP000681131"/>
    </source>
</evidence>
<dbReference type="PANTHER" id="PTHR11933">
    <property type="entry name" value="TRNA 5-METHYLAMINOMETHYL-2-THIOURIDYLATE -METHYLTRANSFERASE"/>
    <property type="match status" value="1"/>
</dbReference>
<dbReference type="EMBL" id="CP021781">
    <property type="protein sequence ID" value="AXA33993.1"/>
    <property type="molecule type" value="Genomic_DNA"/>
</dbReference>
<dbReference type="GO" id="GO:0032259">
    <property type="term" value="P:methylation"/>
    <property type="evidence" value="ECO:0007669"/>
    <property type="project" value="UniProtKB-KW"/>
</dbReference>
<dbReference type="KEGG" id="fad:CDH04_05985"/>
<dbReference type="InterPro" id="IPR059101">
    <property type="entry name" value="NFACT-R_2"/>
</dbReference>
<reference evidence="6 8" key="2">
    <citation type="submission" date="2019-08" db="EMBL/GenBank/DDBJ databases">
        <title>Complete genome sequences of Francisella adeliensis (FSC1325 and FSC1326).</title>
        <authorList>
            <person name="Ohrman C."/>
            <person name="Uneklint I."/>
            <person name="Vallesi A."/>
            <person name="Karlsson L."/>
            <person name="Sjodin A."/>
        </authorList>
    </citation>
    <scope>NUCLEOTIDE SEQUENCE [LARGE SCALE GENOMIC DNA]</scope>
    <source>
        <strain evidence="6 8">FSC1325</strain>
    </source>
</reference>
<dbReference type="InterPro" id="IPR014729">
    <property type="entry name" value="Rossmann-like_a/b/a_fold"/>
</dbReference>
<evidence type="ECO:0000256" key="2">
    <source>
        <dbReference type="ARBA" id="ARBA00022840"/>
    </source>
</evidence>